<dbReference type="SUPFAM" id="SSF47090">
    <property type="entry name" value="PGBD-like"/>
    <property type="match status" value="1"/>
</dbReference>
<dbReference type="Gene3D" id="3.40.80.10">
    <property type="entry name" value="Peptidoglycan recognition protein-like"/>
    <property type="match status" value="1"/>
</dbReference>
<dbReference type="SMART" id="SM00644">
    <property type="entry name" value="Ami_2"/>
    <property type="match status" value="1"/>
</dbReference>
<dbReference type="EMBL" id="BK032750">
    <property type="protein sequence ID" value="DAF58324.1"/>
    <property type="molecule type" value="Genomic_DNA"/>
</dbReference>
<keyword evidence="7" id="KW-0961">Cell wall biogenesis/degradation</keyword>
<dbReference type="Pfam" id="PF01510">
    <property type="entry name" value="Amidase_2"/>
    <property type="match status" value="1"/>
</dbReference>
<dbReference type="InterPro" id="IPR002477">
    <property type="entry name" value="Peptidoglycan-bd-like"/>
</dbReference>
<dbReference type="InterPro" id="IPR036365">
    <property type="entry name" value="PGBD-like_sf"/>
</dbReference>
<keyword evidence="5" id="KW-0081">Bacteriolytic enzyme</keyword>
<name>A0A8S5T4Q1_9CAUD</name>
<evidence type="ECO:0000256" key="1">
    <source>
        <dbReference type="ARBA" id="ARBA00001561"/>
    </source>
</evidence>
<dbReference type="InterPro" id="IPR051206">
    <property type="entry name" value="NAMLAA_amidase_2"/>
</dbReference>
<dbReference type="InterPro" id="IPR036366">
    <property type="entry name" value="PGBDSf"/>
</dbReference>
<feature type="domain" description="N-acetylmuramoyl-L-alanine amidase" evidence="8">
    <location>
        <begin position="23"/>
        <end position="175"/>
    </location>
</feature>
<sequence length="291" mass="31390">MQLIENFLTLNPCYHANMANADDRYTTFQRRGPQGLVLHSVGCAQPSAQVFTKKWNSPSYDRACVHAFIDANSGAVYQCLPWNFRAWHVGGSANNTHVGVEMCEPSAIKYTTGAKFTITDKDKAFKQCETAYKAAVELFAMLCKKYSLDPLEDGVILSHYECGKRGIGSRHVDPEHLWTGLGIGYTMAGFRKDVKAAMSGVTVVPTTQPAAPVVEKTVTVKVRQLSRGMEGNDVKTLQAALIANGFSCGSAGTDGDFGAGTETALKKFQTKYSLGADGIAGNGTWGKLLGK</sequence>
<evidence type="ECO:0000256" key="5">
    <source>
        <dbReference type="ARBA" id="ARBA00022638"/>
    </source>
</evidence>
<keyword evidence="4" id="KW-0929">Antimicrobial</keyword>
<dbReference type="InterPro" id="IPR002502">
    <property type="entry name" value="Amidase_domain"/>
</dbReference>
<dbReference type="GO" id="GO:0071555">
    <property type="term" value="P:cell wall organization"/>
    <property type="evidence" value="ECO:0007669"/>
    <property type="project" value="UniProtKB-KW"/>
</dbReference>
<dbReference type="PANTHER" id="PTHR30417">
    <property type="entry name" value="N-ACETYLMURAMOYL-L-ALANINE AMIDASE AMID"/>
    <property type="match status" value="1"/>
</dbReference>
<evidence type="ECO:0000256" key="4">
    <source>
        <dbReference type="ARBA" id="ARBA00022529"/>
    </source>
</evidence>
<evidence type="ECO:0000256" key="7">
    <source>
        <dbReference type="ARBA" id="ARBA00023316"/>
    </source>
</evidence>
<dbReference type="GO" id="GO:0042742">
    <property type="term" value="P:defense response to bacterium"/>
    <property type="evidence" value="ECO:0007669"/>
    <property type="project" value="UniProtKB-KW"/>
</dbReference>
<evidence type="ECO:0000256" key="6">
    <source>
        <dbReference type="ARBA" id="ARBA00022801"/>
    </source>
</evidence>
<dbReference type="GO" id="GO:0009254">
    <property type="term" value="P:peptidoglycan turnover"/>
    <property type="evidence" value="ECO:0007669"/>
    <property type="project" value="TreeGrafter"/>
</dbReference>
<dbReference type="GO" id="GO:0009253">
    <property type="term" value="P:peptidoglycan catabolic process"/>
    <property type="evidence" value="ECO:0007669"/>
    <property type="project" value="InterPro"/>
</dbReference>
<comment type="catalytic activity">
    <reaction evidence="1">
        <text>Hydrolyzes the link between N-acetylmuramoyl residues and L-amino acid residues in certain cell-wall glycopeptides.</text>
        <dbReference type="EC" id="3.5.1.28"/>
    </reaction>
</comment>
<dbReference type="InterPro" id="IPR036505">
    <property type="entry name" value="Amidase/PGRP_sf"/>
</dbReference>
<evidence type="ECO:0000259" key="8">
    <source>
        <dbReference type="SMART" id="SM00644"/>
    </source>
</evidence>
<dbReference type="SUPFAM" id="SSF55846">
    <property type="entry name" value="N-acetylmuramoyl-L-alanine amidase-like"/>
    <property type="match status" value="1"/>
</dbReference>
<protein>
    <recommendedName>
        <fullName evidence="3">N-acetylmuramoyl-L-alanine amidase</fullName>
        <ecNumber evidence="3">3.5.1.28</ecNumber>
    </recommendedName>
</protein>
<organism evidence="9">
    <name type="scientific">Myoviridae sp. ct6eX13</name>
    <dbReference type="NCBI Taxonomy" id="2827660"/>
    <lineage>
        <taxon>Viruses</taxon>
        <taxon>Duplodnaviria</taxon>
        <taxon>Heunggongvirae</taxon>
        <taxon>Uroviricota</taxon>
        <taxon>Caudoviricetes</taxon>
    </lineage>
</organism>
<keyword evidence="6" id="KW-0378">Hydrolase</keyword>
<dbReference type="Pfam" id="PF01471">
    <property type="entry name" value="PG_binding_1"/>
    <property type="match status" value="1"/>
</dbReference>
<dbReference type="Gene3D" id="1.10.101.10">
    <property type="entry name" value="PGBD-like superfamily/PGBD"/>
    <property type="match status" value="1"/>
</dbReference>
<reference evidence="9" key="1">
    <citation type="journal article" date="2021" name="Proc. Natl. Acad. Sci. U.S.A.">
        <title>A Catalog of Tens of Thousands of Viruses from Human Metagenomes Reveals Hidden Associations with Chronic Diseases.</title>
        <authorList>
            <person name="Tisza M.J."/>
            <person name="Buck C.B."/>
        </authorList>
    </citation>
    <scope>NUCLEOTIDE SEQUENCE</scope>
    <source>
        <strain evidence="9">Ct6eX13</strain>
    </source>
</reference>
<proteinExistence type="inferred from homology"/>
<evidence type="ECO:0000313" key="9">
    <source>
        <dbReference type="EMBL" id="DAF58324.1"/>
    </source>
</evidence>
<evidence type="ECO:0000256" key="3">
    <source>
        <dbReference type="ARBA" id="ARBA00011901"/>
    </source>
</evidence>
<dbReference type="GO" id="GO:0008745">
    <property type="term" value="F:N-acetylmuramoyl-L-alanine amidase activity"/>
    <property type="evidence" value="ECO:0007669"/>
    <property type="project" value="UniProtKB-EC"/>
</dbReference>
<dbReference type="EC" id="3.5.1.28" evidence="3"/>
<dbReference type="PANTHER" id="PTHR30417:SF1">
    <property type="entry name" value="N-ACETYLMURAMOYL-L-ALANINE AMIDASE AMID"/>
    <property type="match status" value="1"/>
</dbReference>
<dbReference type="CDD" id="cd06583">
    <property type="entry name" value="PGRP"/>
    <property type="match status" value="1"/>
</dbReference>
<dbReference type="GO" id="GO:0001897">
    <property type="term" value="P:symbiont-mediated cytolysis of host cell"/>
    <property type="evidence" value="ECO:0007669"/>
    <property type="project" value="UniProtKB-ARBA"/>
</dbReference>
<accession>A0A8S5T4Q1</accession>
<comment type="similarity">
    <text evidence="2">Belongs to the N-acetylmuramoyl-L-alanine amidase 2 family.</text>
</comment>
<evidence type="ECO:0000256" key="2">
    <source>
        <dbReference type="ARBA" id="ARBA00007553"/>
    </source>
</evidence>